<comment type="caution">
    <text evidence="1">The sequence shown here is derived from an EMBL/GenBank/DDBJ whole genome shotgun (WGS) entry which is preliminary data.</text>
</comment>
<evidence type="ECO:0000313" key="1">
    <source>
        <dbReference type="EMBL" id="HIP75368.1"/>
    </source>
</evidence>
<name>A0A832Z9V1_9EURY</name>
<protein>
    <submittedName>
        <fullName evidence="1">Uncharacterized protein</fullName>
    </submittedName>
</protein>
<accession>A0A832Z9V1</accession>
<dbReference type="AlphaFoldDB" id="A0A832Z9V1"/>
<evidence type="ECO:0000313" key="2">
    <source>
        <dbReference type="Proteomes" id="UP000649326"/>
    </source>
</evidence>
<dbReference type="Proteomes" id="UP000649326">
    <property type="component" value="Unassembled WGS sequence"/>
</dbReference>
<sequence>MFTKEFIAEKVREIRKRYGFEDVHFSIDEVIYDSEDDKLFIIARDRSDKSAIIGNSFVIGKLREKIGAKQVTVYSKLDLLIKEKRIKENIERIKGTHLEFLRPILEAELEFPPRKWPKLRDNGEALVFLSFNARAMVGFAEKAGLIPVKVGIRYTFPKWEYEEIEGSPEDVLFPDEEKLTEIAREKDLKTIISDFPFDLKIKGDIALLNPLRFLHMGFFEAKYFFGFEKPTIFDKNALIDFVVSYVCDGLMESTDGANLIWRGWRK</sequence>
<organism evidence="1 2">
    <name type="scientific">Thermococcus paralvinellae</name>
    <dbReference type="NCBI Taxonomy" id="582419"/>
    <lineage>
        <taxon>Archaea</taxon>
        <taxon>Methanobacteriati</taxon>
        <taxon>Methanobacteriota</taxon>
        <taxon>Thermococci</taxon>
        <taxon>Thermococcales</taxon>
        <taxon>Thermococcaceae</taxon>
        <taxon>Thermococcus</taxon>
    </lineage>
</organism>
<reference evidence="1" key="1">
    <citation type="journal article" date="2020" name="ISME J.">
        <title>Gammaproteobacteria mediating utilization of methyl-, sulfur- and petroleum organic compounds in deep ocean hydrothermal plumes.</title>
        <authorList>
            <person name="Zhou Z."/>
            <person name="Liu Y."/>
            <person name="Pan J."/>
            <person name="Cron B.R."/>
            <person name="Toner B.M."/>
            <person name="Anantharaman K."/>
            <person name="Breier J.A."/>
            <person name="Dick G.J."/>
            <person name="Li M."/>
        </authorList>
    </citation>
    <scope>NUCLEOTIDE SEQUENCE</scope>
    <source>
        <strain evidence="1">SZUA-1451</strain>
    </source>
</reference>
<proteinExistence type="predicted"/>
<dbReference type="EMBL" id="DQUG01000177">
    <property type="protein sequence ID" value="HIP75368.1"/>
    <property type="molecule type" value="Genomic_DNA"/>
</dbReference>
<gene>
    <name evidence="1" type="ORF">EYH13_04415</name>
</gene>